<dbReference type="EMBL" id="NKXS01000960">
    <property type="protein sequence ID" value="PIN21304.1"/>
    <property type="molecule type" value="Genomic_DNA"/>
</dbReference>
<accession>A0A2G9HUW9</accession>
<keyword evidence="1" id="KW-0732">Signal</keyword>
<evidence type="ECO:0000256" key="1">
    <source>
        <dbReference type="SAM" id="SignalP"/>
    </source>
</evidence>
<evidence type="ECO:0008006" key="4">
    <source>
        <dbReference type="Google" id="ProtNLM"/>
    </source>
</evidence>
<evidence type="ECO:0000313" key="2">
    <source>
        <dbReference type="EMBL" id="PIN21304.1"/>
    </source>
</evidence>
<proteinExistence type="predicted"/>
<keyword evidence="3" id="KW-1185">Reference proteome</keyword>
<feature type="chain" id="PRO_5013870074" description="TNFR-Cys domain-containing protein" evidence="1">
    <location>
        <begin position="30"/>
        <end position="103"/>
    </location>
</feature>
<name>A0A2G9HUW9_9LAMI</name>
<dbReference type="OrthoDB" id="1855047at2759"/>
<sequence>MVQISPSRTRINLCLLILILLEMTLPCLGCPSDGSQCRNCIVNQMKTECPGCVPTMQCMARCLWGGTTRSACIKKCDCSRGYPRLGDCKKCLSQCKCSCSASA</sequence>
<comment type="caution">
    <text evidence="2">The sequence shown here is derived from an EMBL/GenBank/DDBJ whole genome shotgun (WGS) entry which is preliminary data.</text>
</comment>
<dbReference type="Proteomes" id="UP000231279">
    <property type="component" value="Unassembled WGS sequence"/>
</dbReference>
<dbReference type="AlphaFoldDB" id="A0A2G9HUW9"/>
<protein>
    <recommendedName>
        <fullName evidence="4">TNFR-Cys domain-containing protein</fullName>
    </recommendedName>
</protein>
<feature type="signal peptide" evidence="1">
    <location>
        <begin position="1"/>
        <end position="29"/>
    </location>
</feature>
<gene>
    <name evidence="2" type="ORF">CDL12_05998</name>
</gene>
<evidence type="ECO:0000313" key="3">
    <source>
        <dbReference type="Proteomes" id="UP000231279"/>
    </source>
</evidence>
<reference evidence="3" key="1">
    <citation type="journal article" date="2018" name="Gigascience">
        <title>Genome assembly of the Pink Ipe (Handroanthus impetiginosus, Bignoniaceae), a highly valued, ecologically keystone Neotropical timber forest tree.</title>
        <authorList>
            <person name="Silva-Junior O.B."/>
            <person name="Grattapaglia D."/>
            <person name="Novaes E."/>
            <person name="Collevatti R.G."/>
        </authorList>
    </citation>
    <scope>NUCLEOTIDE SEQUENCE [LARGE SCALE GENOMIC DNA]</scope>
    <source>
        <strain evidence="3">cv. UFG-1</strain>
    </source>
</reference>
<organism evidence="2 3">
    <name type="scientific">Handroanthus impetiginosus</name>
    <dbReference type="NCBI Taxonomy" id="429701"/>
    <lineage>
        <taxon>Eukaryota</taxon>
        <taxon>Viridiplantae</taxon>
        <taxon>Streptophyta</taxon>
        <taxon>Embryophyta</taxon>
        <taxon>Tracheophyta</taxon>
        <taxon>Spermatophyta</taxon>
        <taxon>Magnoliopsida</taxon>
        <taxon>eudicotyledons</taxon>
        <taxon>Gunneridae</taxon>
        <taxon>Pentapetalae</taxon>
        <taxon>asterids</taxon>
        <taxon>lamiids</taxon>
        <taxon>Lamiales</taxon>
        <taxon>Bignoniaceae</taxon>
        <taxon>Crescentiina</taxon>
        <taxon>Tabebuia alliance</taxon>
        <taxon>Handroanthus</taxon>
    </lineage>
</organism>